<organism evidence="2 5">
    <name type="scientific">Bionectria ochroleuca</name>
    <name type="common">Gliocladium roseum</name>
    <dbReference type="NCBI Taxonomy" id="29856"/>
    <lineage>
        <taxon>Eukaryota</taxon>
        <taxon>Fungi</taxon>
        <taxon>Dikarya</taxon>
        <taxon>Ascomycota</taxon>
        <taxon>Pezizomycotina</taxon>
        <taxon>Sordariomycetes</taxon>
        <taxon>Hypocreomycetidae</taxon>
        <taxon>Hypocreales</taxon>
        <taxon>Bionectriaceae</taxon>
        <taxon>Clonostachys</taxon>
    </lineage>
</organism>
<gene>
    <name evidence="2" type="ORF">CLO192961_LOCUS252077</name>
    <name evidence="3" type="ORF">CLO192961_LOCUS312823</name>
    <name evidence="4" type="ORF">CLO192961_LOCUS407889</name>
</gene>
<evidence type="ECO:0000256" key="1">
    <source>
        <dbReference type="SAM" id="MobiDB-lite"/>
    </source>
</evidence>
<proteinExistence type="predicted"/>
<protein>
    <recommendedName>
        <fullName evidence="6">Retrotransposon gag domain-containing protein</fullName>
    </recommendedName>
</protein>
<dbReference type="EMBL" id="CABFNS010000835">
    <property type="protein sequence ID" value="VUC31744.1"/>
    <property type="molecule type" value="Genomic_DNA"/>
</dbReference>
<dbReference type="EMBL" id="CABFNS010000797">
    <property type="protein sequence ID" value="VUC29043.1"/>
    <property type="molecule type" value="Genomic_DNA"/>
</dbReference>
<keyword evidence="5" id="KW-1185">Reference proteome</keyword>
<feature type="region of interest" description="Disordered" evidence="1">
    <location>
        <begin position="250"/>
        <end position="302"/>
    </location>
</feature>
<evidence type="ECO:0000313" key="3">
    <source>
        <dbReference type="EMBL" id="VUC31744.1"/>
    </source>
</evidence>
<evidence type="ECO:0008006" key="6">
    <source>
        <dbReference type="Google" id="ProtNLM"/>
    </source>
</evidence>
<dbReference type="EMBL" id="CABFNS010000907">
    <property type="protein sequence ID" value="VUC35213.1"/>
    <property type="molecule type" value="Genomic_DNA"/>
</dbReference>
<dbReference type="Proteomes" id="UP000766486">
    <property type="component" value="Unassembled WGS sequence"/>
</dbReference>
<evidence type="ECO:0000313" key="5">
    <source>
        <dbReference type="Proteomes" id="UP000766486"/>
    </source>
</evidence>
<comment type="caution">
    <text evidence="2">The sequence shown here is derived from an EMBL/GenBank/DDBJ whole genome shotgun (WGS) entry which is preliminary data.</text>
</comment>
<feature type="compositionally biased region" description="Basic and acidic residues" evidence="1">
    <location>
        <begin position="276"/>
        <end position="302"/>
    </location>
</feature>
<sequence length="368" mass="43013">MAAILKEPSDWDVFEQAAIMKAASERVLHLMQLNNTSEFNARRREEPLTPEFSQYKAKVRTTDESGRSSFVRGEQPATSYVELLDEDKEAYKVEQTSHRTLLAQFNREADGIPPHYTETCAPALFHTEERDNIYLFFKNLKDACGINEADRRKRAREAYSDSLRHAEKSKTDWQAWINNWEKVMRVARLRKVPDALNSPEWFSDLEEHLDSRFESLLRIVKSQNQSKIDDGTYEPAEFIKSFRDELRTFKRGLNKETKPKVSKGSFGPTFQGENPPDEKRKRQTEGEITEHKDKQQKKTREDRPDCILCGKKHKGANTKDCWLLFPENLPPNLDNGRPRSDKWKRRLEEVPEARKLYNKLVEAKGEQH</sequence>
<name>A0ABY6UD01_BIOOC</name>
<accession>A0ABY6UD01</accession>
<feature type="compositionally biased region" description="Basic and acidic residues" evidence="1">
    <location>
        <begin position="250"/>
        <end position="259"/>
    </location>
</feature>
<reference evidence="2 5" key="1">
    <citation type="submission" date="2019-06" db="EMBL/GenBank/DDBJ databases">
        <authorList>
            <person name="Broberg M."/>
        </authorList>
    </citation>
    <scope>NUCLEOTIDE SEQUENCE [LARGE SCALE GENOMIC DNA]</scope>
</reference>
<evidence type="ECO:0000313" key="2">
    <source>
        <dbReference type="EMBL" id="VUC29043.1"/>
    </source>
</evidence>
<evidence type="ECO:0000313" key="4">
    <source>
        <dbReference type="EMBL" id="VUC35213.1"/>
    </source>
</evidence>